<dbReference type="GO" id="GO:0004674">
    <property type="term" value="F:protein serine/threonine kinase activity"/>
    <property type="evidence" value="ECO:0007669"/>
    <property type="project" value="UniProtKB-KW"/>
</dbReference>
<dbReference type="FunFam" id="1.10.510.10:FF:000021">
    <property type="entry name" value="Serine/threonine protein kinase"/>
    <property type="match status" value="1"/>
</dbReference>
<evidence type="ECO:0000256" key="3">
    <source>
        <dbReference type="ARBA" id="ARBA00022679"/>
    </source>
</evidence>
<evidence type="ECO:0000256" key="6">
    <source>
        <dbReference type="ARBA" id="ARBA00022840"/>
    </source>
</evidence>
<dbReference type="Pfam" id="PF26309">
    <property type="entry name" value="DUF8082"/>
    <property type="match status" value="2"/>
</dbReference>
<evidence type="ECO:0000256" key="8">
    <source>
        <dbReference type="SAM" id="MobiDB-lite"/>
    </source>
</evidence>
<evidence type="ECO:0000313" key="10">
    <source>
        <dbReference type="EMBL" id="MBA5638547.1"/>
    </source>
</evidence>
<name>A0A7W2ID16_9BURK</name>
<dbReference type="PANTHER" id="PTHR43289:SF6">
    <property type="entry name" value="SERINE_THREONINE-PROTEIN KINASE NEKL-3"/>
    <property type="match status" value="1"/>
</dbReference>
<dbReference type="Gene3D" id="3.30.200.20">
    <property type="entry name" value="Phosphorylase Kinase, domain 1"/>
    <property type="match status" value="1"/>
</dbReference>
<dbReference type="PANTHER" id="PTHR43289">
    <property type="entry name" value="MITOGEN-ACTIVATED PROTEIN KINASE KINASE KINASE 20-RELATED"/>
    <property type="match status" value="1"/>
</dbReference>
<dbReference type="EMBL" id="JACEZT010000010">
    <property type="protein sequence ID" value="MBA5638547.1"/>
    <property type="molecule type" value="Genomic_DNA"/>
</dbReference>
<reference evidence="10 11" key="1">
    <citation type="submission" date="2020-07" db="EMBL/GenBank/DDBJ databases">
        <title>Novel species isolated from subtropical streams in China.</title>
        <authorList>
            <person name="Lu H."/>
        </authorList>
    </citation>
    <scope>NUCLEOTIDE SEQUENCE [LARGE SCALE GENOMIC DNA]</scope>
    <source>
        <strain evidence="10 11">LX20W</strain>
    </source>
</reference>
<comment type="caution">
    <text evidence="10">The sequence shown here is derived from an EMBL/GenBank/DDBJ whole genome shotgun (WGS) entry which is preliminary data.</text>
</comment>
<dbReference type="InterPro" id="IPR017441">
    <property type="entry name" value="Protein_kinase_ATP_BS"/>
</dbReference>
<accession>A0A7W2ID16</accession>
<keyword evidence="2 10" id="KW-0723">Serine/threonine-protein kinase</keyword>
<keyword evidence="3" id="KW-0808">Transferase</keyword>
<evidence type="ECO:0000313" key="11">
    <source>
        <dbReference type="Proteomes" id="UP000534388"/>
    </source>
</evidence>
<organism evidence="10 11">
    <name type="scientific">Rugamonas brunnea</name>
    <dbReference type="NCBI Taxonomy" id="2758569"/>
    <lineage>
        <taxon>Bacteria</taxon>
        <taxon>Pseudomonadati</taxon>
        <taxon>Pseudomonadota</taxon>
        <taxon>Betaproteobacteria</taxon>
        <taxon>Burkholderiales</taxon>
        <taxon>Oxalobacteraceae</taxon>
        <taxon>Telluria group</taxon>
        <taxon>Rugamonas</taxon>
    </lineage>
</organism>
<protein>
    <recommendedName>
        <fullName evidence="1">non-specific serine/threonine protein kinase</fullName>
        <ecNumber evidence="1">2.7.11.1</ecNumber>
    </recommendedName>
</protein>
<evidence type="ECO:0000259" key="9">
    <source>
        <dbReference type="PROSITE" id="PS50011"/>
    </source>
</evidence>
<feature type="binding site" evidence="7">
    <location>
        <position position="37"/>
    </location>
    <ligand>
        <name>ATP</name>
        <dbReference type="ChEBI" id="CHEBI:30616"/>
    </ligand>
</feature>
<dbReference type="EC" id="2.7.11.1" evidence="1"/>
<dbReference type="SUPFAM" id="SSF56112">
    <property type="entry name" value="Protein kinase-like (PK-like)"/>
    <property type="match status" value="1"/>
</dbReference>
<dbReference type="PROSITE" id="PS50011">
    <property type="entry name" value="PROTEIN_KINASE_DOM"/>
    <property type="match status" value="1"/>
</dbReference>
<evidence type="ECO:0000256" key="4">
    <source>
        <dbReference type="ARBA" id="ARBA00022741"/>
    </source>
</evidence>
<feature type="domain" description="Protein kinase" evidence="9">
    <location>
        <begin position="8"/>
        <end position="270"/>
    </location>
</feature>
<proteinExistence type="predicted"/>
<dbReference type="SMART" id="SM00220">
    <property type="entry name" value="S_TKc"/>
    <property type="match status" value="1"/>
</dbReference>
<sequence>MTEKIGKYRIDGKLGSGAMGVVYRAYDDNIARVVALKTIRTELLDGHSGAELVARFRNEAQASGRLVHPNIVAVYDYGEADGVTYIAMEYVDGRPLNDFLTPDVPMDLSASVACMSQLLAALDYAHARGVVHRDIKPANLLITPTAQVKITDFGVAKIESSTLTQVGDVIGTPSYMSPEQFRGERVDGRSDIFGAGILLYQMLTGARPFTGAASVVMHQILNTMPAPPSERHPGLHPAFDAVLARALAKRVEDRFQTARAFLAALTDAQLQQSGGVPPGEEDNERTVLAFSRPAPRPTPPPHTGTGGHHHSAAGGSGAGGVNAGASMGHTASLSASAPQWLVEVAPELQLALSLQIGPMAKLLLKKEAQDAADLDVLCRRLLAHITTEPGRDAFLATVQTIKRKMGLGTAGTTSLARSGVTQPPSQLSQVASGGTALQLSAEVMEHAQQKLLPYVGPIAKVLVKRFAKVTGDPVEFHRLLAEQLPNEQERAKFLREVGA</sequence>
<dbReference type="PROSITE" id="PS00107">
    <property type="entry name" value="PROTEIN_KINASE_ATP"/>
    <property type="match status" value="1"/>
</dbReference>
<dbReference type="InterPro" id="IPR000719">
    <property type="entry name" value="Prot_kinase_dom"/>
</dbReference>
<dbReference type="Gene3D" id="1.10.510.10">
    <property type="entry name" value="Transferase(Phosphotransferase) domain 1"/>
    <property type="match status" value="1"/>
</dbReference>
<keyword evidence="6 7" id="KW-0067">ATP-binding</keyword>
<dbReference type="AlphaFoldDB" id="A0A7W2ID16"/>
<gene>
    <name evidence="10" type="ORF">H3H37_15915</name>
</gene>
<dbReference type="InterPro" id="IPR058395">
    <property type="entry name" value="DUF8082"/>
</dbReference>
<dbReference type="PROSITE" id="PS00108">
    <property type="entry name" value="PROTEIN_KINASE_ST"/>
    <property type="match status" value="1"/>
</dbReference>
<evidence type="ECO:0000256" key="5">
    <source>
        <dbReference type="ARBA" id="ARBA00022777"/>
    </source>
</evidence>
<feature type="region of interest" description="Disordered" evidence="8">
    <location>
        <begin position="291"/>
        <end position="323"/>
    </location>
</feature>
<dbReference type="InterPro" id="IPR011009">
    <property type="entry name" value="Kinase-like_dom_sf"/>
</dbReference>
<keyword evidence="4 7" id="KW-0547">Nucleotide-binding</keyword>
<keyword evidence="11" id="KW-1185">Reference proteome</keyword>
<dbReference type="Proteomes" id="UP000534388">
    <property type="component" value="Unassembled WGS sequence"/>
</dbReference>
<keyword evidence="5 10" id="KW-0418">Kinase</keyword>
<dbReference type="Pfam" id="PF00069">
    <property type="entry name" value="Pkinase"/>
    <property type="match status" value="1"/>
</dbReference>
<evidence type="ECO:0000256" key="2">
    <source>
        <dbReference type="ARBA" id="ARBA00022527"/>
    </source>
</evidence>
<dbReference type="GO" id="GO:0005524">
    <property type="term" value="F:ATP binding"/>
    <property type="evidence" value="ECO:0007669"/>
    <property type="project" value="UniProtKB-UniRule"/>
</dbReference>
<evidence type="ECO:0000256" key="7">
    <source>
        <dbReference type="PROSITE-ProRule" id="PRU10141"/>
    </source>
</evidence>
<dbReference type="RefSeq" id="WP_182164219.1">
    <property type="nucleotide sequence ID" value="NZ_JACEZT010000010.1"/>
</dbReference>
<evidence type="ECO:0000256" key="1">
    <source>
        <dbReference type="ARBA" id="ARBA00012513"/>
    </source>
</evidence>
<dbReference type="CDD" id="cd14014">
    <property type="entry name" value="STKc_PknB_like"/>
    <property type="match status" value="1"/>
</dbReference>
<dbReference type="InterPro" id="IPR008271">
    <property type="entry name" value="Ser/Thr_kinase_AS"/>
</dbReference>